<organism evidence="1">
    <name type="scientific">Siphoviridae sp. ctEeW6</name>
    <dbReference type="NCBI Taxonomy" id="2827816"/>
    <lineage>
        <taxon>Viruses</taxon>
        <taxon>Duplodnaviria</taxon>
        <taxon>Heunggongvirae</taxon>
        <taxon>Uroviricota</taxon>
        <taxon>Caudoviricetes</taxon>
    </lineage>
</organism>
<name>A0A8S5T1Y1_9CAUD</name>
<dbReference type="EMBL" id="BK032728">
    <property type="protein sequence ID" value="DAF57112.1"/>
    <property type="molecule type" value="Genomic_DNA"/>
</dbReference>
<protein>
    <submittedName>
        <fullName evidence="1">Uncharacterized protein</fullName>
    </submittedName>
</protein>
<evidence type="ECO:0000313" key="1">
    <source>
        <dbReference type="EMBL" id="DAF57112.1"/>
    </source>
</evidence>
<accession>A0A8S5T1Y1</accession>
<reference evidence="1" key="1">
    <citation type="journal article" date="2021" name="Proc. Natl. Acad. Sci. U.S.A.">
        <title>A Catalog of Tens of Thousands of Viruses from Human Metagenomes Reveals Hidden Associations with Chronic Diseases.</title>
        <authorList>
            <person name="Tisza M.J."/>
            <person name="Buck C.B."/>
        </authorList>
    </citation>
    <scope>NUCLEOTIDE SEQUENCE</scope>
    <source>
        <strain evidence="1">CtEeW6</strain>
    </source>
</reference>
<sequence>MTFILVITKIHPLRLRTSKTEIPLREQREILKRKEVMQNG</sequence>
<proteinExistence type="predicted"/>